<proteinExistence type="predicted"/>
<dbReference type="Pfam" id="PF05686">
    <property type="entry name" value="Glyco_transf_90"/>
    <property type="match status" value="1"/>
</dbReference>
<dbReference type="STRING" id="5539.A0A3E2HAB3"/>
<dbReference type="SMART" id="SM00672">
    <property type="entry name" value="CAP10"/>
    <property type="match status" value="1"/>
</dbReference>
<comment type="caution">
    <text evidence="3">The sequence shown here is derived from an EMBL/GenBank/DDBJ whole genome shotgun (WGS) entry which is preliminary data.</text>
</comment>
<reference evidence="3 4" key="1">
    <citation type="submission" date="2018-05" db="EMBL/GenBank/DDBJ databases">
        <title>Draft genome sequence of Scytalidium lignicola DSM 105466, a ubiquitous saprotrophic fungus.</title>
        <authorList>
            <person name="Buettner E."/>
            <person name="Gebauer A.M."/>
            <person name="Hofrichter M."/>
            <person name="Liers C."/>
            <person name="Kellner H."/>
        </authorList>
    </citation>
    <scope>NUCLEOTIDE SEQUENCE [LARGE SCALE GENOMIC DNA]</scope>
    <source>
        <strain evidence="3 4">DSM 105466</strain>
    </source>
</reference>
<evidence type="ECO:0000256" key="1">
    <source>
        <dbReference type="SAM" id="MobiDB-lite"/>
    </source>
</evidence>
<sequence length="664" mass="76444">MFAATDCRSRRLFLLLCSVGILILLVNISMLLGSDVTSKISHIPIPGIPASGGQEPESGLKTPPDPQIPKVPSSHQDDNFVEHAGINDNHPIAKYMKDADKAWNEYEESRSMTFRETVAKYRSKYGRHPPPGFRDWYKYARDRNVHNIDDFQQIYDDLRPFWAIEPSEIRALATRITMDKETGISGLHVRNGKVWKTTNENWRMETFKKLVGMFVQHLPDMDIAMNRLDQPRLVVPWDEMQKLLAKEEQERKMPPETLPEWTKDMKGFFSDDKKDAPDLDPQWFNAPGKQYMLLAKEACPPESHARDNASSTSSAEVLYKDPSGGFITNFNRSTDLCTIGPEIQDLHGFLYASSTVVASLRLLPVFGECKVNVNNDILFPANMYYGKDERYEYDPTFDYDWADKKDSMIWRGVTSGGTNTPETWEHMHRQRLVLSTNSTVLSDKEARIMRENSEEPGTYENFEHFHPAGFASKYTDIGFTEAFACHPNCDFLSDIFKWKNQVSLGQQFENKFLVDVDGHSFSGRWRAFLQSKSLGIKATIFREWHDSRLFSWRHFVPMDNRYDDIYSIMTYFVGLGSPSDKSSDVEPYVQRHEFEGQKLAQQGREWAEKVLRKEDLEIYTFLLLLEYGRIIDDNRDRIGYSGDGSELDKYDSSKALSPSNSGHV</sequence>
<organism evidence="3 4">
    <name type="scientific">Scytalidium lignicola</name>
    <name type="common">Hyphomycete</name>
    <dbReference type="NCBI Taxonomy" id="5539"/>
    <lineage>
        <taxon>Eukaryota</taxon>
        <taxon>Fungi</taxon>
        <taxon>Dikarya</taxon>
        <taxon>Ascomycota</taxon>
        <taxon>Pezizomycotina</taxon>
        <taxon>Leotiomycetes</taxon>
        <taxon>Leotiomycetes incertae sedis</taxon>
        <taxon>Scytalidium</taxon>
    </lineage>
</organism>
<dbReference type="OrthoDB" id="541052at2759"/>
<protein>
    <recommendedName>
        <fullName evidence="2">Glycosyl transferase CAP10 domain-containing protein</fullName>
    </recommendedName>
</protein>
<dbReference type="PANTHER" id="PTHR12203:SF22">
    <property type="entry name" value="CAPSULE ASSOCIATED PROTEIN"/>
    <property type="match status" value="1"/>
</dbReference>
<dbReference type="InterPro" id="IPR006598">
    <property type="entry name" value="CAP10"/>
</dbReference>
<dbReference type="EMBL" id="NCSJ02000109">
    <property type="protein sequence ID" value="RFU30082.1"/>
    <property type="molecule type" value="Genomic_DNA"/>
</dbReference>
<feature type="non-terminal residue" evidence="3">
    <location>
        <position position="1"/>
    </location>
</feature>
<evidence type="ECO:0000259" key="2">
    <source>
        <dbReference type="SMART" id="SM00672"/>
    </source>
</evidence>
<name>A0A3E2HAB3_SCYLI</name>
<dbReference type="Proteomes" id="UP000258309">
    <property type="component" value="Unassembled WGS sequence"/>
</dbReference>
<dbReference type="AlphaFoldDB" id="A0A3E2HAB3"/>
<keyword evidence="4" id="KW-1185">Reference proteome</keyword>
<feature type="domain" description="Glycosyl transferase CAP10" evidence="2">
    <location>
        <begin position="343"/>
        <end position="634"/>
    </location>
</feature>
<dbReference type="PANTHER" id="PTHR12203">
    <property type="entry name" value="KDEL LYS-ASP-GLU-LEU CONTAINING - RELATED"/>
    <property type="match status" value="1"/>
</dbReference>
<dbReference type="OMA" id="LFAWRHF"/>
<gene>
    <name evidence="3" type="ORF">B7463_g6267</name>
</gene>
<evidence type="ECO:0000313" key="4">
    <source>
        <dbReference type="Proteomes" id="UP000258309"/>
    </source>
</evidence>
<evidence type="ECO:0000313" key="3">
    <source>
        <dbReference type="EMBL" id="RFU30082.1"/>
    </source>
</evidence>
<feature type="non-terminal residue" evidence="3">
    <location>
        <position position="664"/>
    </location>
</feature>
<dbReference type="InterPro" id="IPR051091">
    <property type="entry name" value="O-Glucosyltr/Glycosyltrsf_90"/>
</dbReference>
<feature type="region of interest" description="Disordered" evidence="1">
    <location>
        <begin position="47"/>
        <end position="73"/>
    </location>
</feature>
<accession>A0A3E2HAB3</accession>